<dbReference type="AlphaFoldDB" id="A0A1V6CD97"/>
<proteinExistence type="predicted"/>
<evidence type="ECO:0000313" key="1">
    <source>
        <dbReference type="EMBL" id="OQB74871.1"/>
    </source>
</evidence>
<dbReference type="EMBL" id="MWDQ01000027">
    <property type="protein sequence ID" value="OQB74871.1"/>
    <property type="molecule type" value="Genomic_DNA"/>
</dbReference>
<accession>A0A1V6CD97</accession>
<reference evidence="1" key="1">
    <citation type="submission" date="2017-02" db="EMBL/GenBank/DDBJ databases">
        <title>Delving into the versatile metabolic prowess of the omnipresent phylum Bacteroidetes.</title>
        <authorList>
            <person name="Nobu M.K."/>
            <person name="Mei R."/>
            <person name="Narihiro T."/>
            <person name="Kuroda K."/>
            <person name="Liu W.-T."/>
        </authorList>
    </citation>
    <scope>NUCLEOTIDE SEQUENCE</scope>
    <source>
        <strain evidence="1">ADurb.Bin131</strain>
    </source>
</reference>
<comment type="caution">
    <text evidence="1">The sequence shown here is derived from an EMBL/GenBank/DDBJ whole genome shotgun (WGS) entry which is preliminary data.</text>
</comment>
<dbReference type="Proteomes" id="UP000485562">
    <property type="component" value="Unassembled WGS sequence"/>
</dbReference>
<protein>
    <submittedName>
        <fullName evidence="1">Uncharacterized protein</fullName>
    </submittedName>
</protein>
<name>A0A1V6CD97_UNCT6</name>
<sequence length="81" mass="9512">MIQPLNNNHFIAAGYTKIDSIVFYEFDERGNQQGYLEIVEKKLLPNKLIFRYYNNKIFVCFQLIGEKGNKNIKILGIEAIR</sequence>
<organism evidence="1">
    <name type="scientific">candidate division TA06 bacterium ADurb.Bin131</name>
    <dbReference type="NCBI Taxonomy" id="1852827"/>
    <lineage>
        <taxon>Bacteria</taxon>
        <taxon>Bacteria division TA06</taxon>
    </lineage>
</organism>
<gene>
    <name evidence="1" type="ORF">BWX89_00360</name>
</gene>